<evidence type="ECO:0000313" key="8">
    <source>
        <dbReference type="Proteomes" id="UP001597186"/>
    </source>
</evidence>
<evidence type="ECO:0000256" key="3">
    <source>
        <dbReference type="ARBA" id="ARBA00022723"/>
    </source>
</evidence>
<protein>
    <submittedName>
        <fullName evidence="7">Formate dehydrogenase subunit gamma</fullName>
    </submittedName>
</protein>
<dbReference type="PROSITE" id="PS01099">
    <property type="entry name" value="COMPLEX1_24K"/>
    <property type="match status" value="1"/>
</dbReference>
<keyword evidence="8" id="KW-1185">Reference proteome</keyword>
<dbReference type="InterPro" id="IPR028431">
    <property type="entry name" value="NADP_DH_HndA-like"/>
</dbReference>
<evidence type="ECO:0000313" key="7">
    <source>
        <dbReference type="EMBL" id="MFD1511501.1"/>
    </source>
</evidence>
<dbReference type="RefSeq" id="WP_379918760.1">
    <property type="nucleotide sequence ID" value="NZ_JBHUDD010000159.1"/>
</dbReference>
<dbReference type="InterPro" id="IPR041921">
    <property type="entry name" value="NuoE_N"/>
</dbReference>
<dbReference type="InterPro" id="IPR002023">
    <property type="entry name" value="NuoE-like"/>
</dbReference>
<evidence type="ECO:0000256" key="4">
    <source>
        <dbReference type="ARBA" id="ARBA00023004"/>
    </source>
</evidence>
<dbReference type="EMBL" id="JBHUDD010000159">
    <property type="protein sequence ID" value="MFD1511501.1"/>
    <property type="molecule type" value="Genomic_DNA"/>
</dbReference>
<comment type="caution">
    <text evidence="7">The sequence shown here is derived from an EMBL/GenBank/DDBJ whole genome shotgun (WGS) entry which is preliminary data.</text>
</comment>
<comment type="cofactor">
    <cofactor evidence="6">
        <name>[2Fe-2S] cluster</name>
        <dbReference type="ChEBI" id="CHEBI:190135"/>
    </cofactor>
</comment>
<sequence length="167" mass="17483">MRPDAAATEPPVVPQDVLSDSTARILSDHDGLEGPLLPILHALQAEFGFVPQAAVPLIAERLNISRAEVAGVISFYHDFRAAPAGRRVVRICRAEACQSMGANTLAAQMQDRLGIGWGETTPDGAVTLEAVYCLGLCACAPAVQIDGDLMGRADAPRIAAVLDGVTP</sequence>
<keyword evidence="4" id="KW-0408">Iron</keyword>
<dbReference type="Gene3D" id="1.10.10.1590">
    <property type="entry name" value="NADH-quinone oxidoreductase subunit E"/>
    <property type="match status" value="1"/>
</dbReference>
<dbReference type="NCBIfam" id="NF004638">
    <property type="entry name" value="PRK05988.1"/>
    <property type="match status" value="1"/>
</dbReference>
<dbReference type="SUPFAM" id="SSF52833">
    <property type="entry name" value="Thioredoxin-like"/>
    <property type="match status" value="1"/>
</dbReference>
<dbReference type="PANTHER" id="PTHR43342">
    <property type="entry name" value="NADH-QUINONE OXIDOREDUCTASE, E SUBUNIT"/>
    <property type="match status" value="1"/>
</dbReference>
<dbReference type="Gene3D" id="3.40.30.10">
    <property type="entry name" value="Glutaredoxin"/>
    <property type="match status" value="1"/>
</dbReference>
<dbReference type="InterPro" id="IPR036249">
    <property type="entry name" value="Thioredoxin-like_sf"/>
</dbReference>
<proteinExistence type="inferred from homology"/>
<evidence type="ECO:0000256" key="2">
    <source>
        <dbReference type="ARBA" id="ARBA00022714"/>
    </source>
</evidence>
<accession>A0ABW4EMT7</accession>
<reference evidence="8" key="1">
    <citation type="journal article" date="2019" name="Int. J. Syst. Evol. Microbiol.">
        <title>The Global Catalogue of Microorganisms (GCM) 10K type strain sequencing project: providing services to taxonomists for standard genome sequencing and annotation.</title>
        <authorList>
            <consortium name="The Broad Institute Genomics Platform"/>
            <consortium name="The Broad Institute Genome Sequencing Center for Infectious Disease"/>
            <person name="Wu L."/>
            <person name="Ma J."/>
        </authorList>
    </citation>
    <scope>NUCLEOTIDE SEQUENCE [LARGE SCALE GENOMIC DNA]</scope>
    <source>
        <strain evidence="8">CGMCC 1.12477</strain>
    </source>
</reference>
<name>A0ABW4EMT7_9RHOB</name>
<dbReference type="Pfam" id="PF01257">
    <property type="entry name" value="2Fe-2S_thioredx"/>
    <property type="match status" value="1"/>
</dbReference>
<organism evidence="7 8">
    <name type="scientific">Lacimonas salitolerans</name>
    <dbReference type="NCBI Taxonomy" id="1323750"/>
    <lineage>
        <taxon>Bacteria</taxon>
        <taxon>Pseudomonadati</taxon>
        <taxon>Pseudomonadota</taxon>
        <taxon>Alphaproteobacteria</taxon>
        <taxon>Rhodobacterales</taxon>
        <taxon>Paracoccaceae</taxon>
        <taxon>Lacimonas</taxon>
    </lineage>
</organism>
<gene>
    <name evidence="7" type="ORF">ACFTOW_19120</name>
</gene>
<keyword evidence="3" id="KW-0479">Metal-binding</keyword>
<dbReference type="Proteomes" id="UP001597186">
    <property type="component" value="Unassembled WGS sequence"/>
</dbReference>
<dbReference type="PIRSF" id="PIRSF000216">
    <property type="entry name" value="NADH_DH_24kDa"/>
    <property type="match status" value="1"/>
</dbReference>
<keyword evidence="5" id="KW-0411">Iron-sulfur</keyword>
<evidence type="ECO:0000256" key="5">
    <source>
        <dbReference type="ARBA" id="ARBA00023014"/>
    </source>
</evidence>
<evidence type="ECO:0000256" key="6">
    <source>
        <dbReference type="ARBA" id="ARBA00034078"/>
    </source>
</evidence>
<dbReference type="CDD" id="cd03081">
    <property type="entry name" value="TRX_Fd_NuoE_FDH_gamma"/>
    <property type="match status" value="1"/>
</dbReference>
<comment type="similarity">
    <text evidence="1">Belongs to the complex I 24 kDa subunit family.</text>
</comment>
<dbReference type="PANTHER" id="PTHR43342:SF1">
    <property type="entry name" value="BIFURCATING [FEFE] HYDROGENASE GAMMA SUBUNIT"/>
    <property type="match status" value="1"/>
</dbReference>
<keyword evidence="2" id="KW-0001">2Fe-2S</keyword>
<evidence type="ECO:0000256" key="1">
    <source>
        <dbReference type="ARBA" id="ARBA00010643"/>
    </source>
</evidence>